<name>A0A9Q1GFL3_SYNKA</name>
<dbReference type="AlphaFoldDB" id="A0A9Q1GFL3"/>
<dbReference type="EMBL" id="JAINUF010000001">
    <property type="protein sequence ID" value="KAJ8382569.1"/>
    <property type="molecule type" value="Genomic_DNA"/>
</dbReference>
<feature type="non-terminal residue" evidence="1">
    <location>
        <position position="144"/>
    </location>
</feature>
<evidence type="ECO:0000313" key="2">
    <source>
        <dbReference type="Proteomes" id="UP001152622"/>
    </source>
</evidence>
<dbReference type="OrthoDB" id="10072345at2759"/>
<reference evidence="1" key="1">
    <citation type="journal article" date="2023" name="Science">
        <title>Genome structures resolve the early diversification of teleost fishes.</title>
        <authorList>
            <person name="Parey E."/>
            <person name="Louis A."/>
            <person name="Montfort J."/>
            <person name="Bouchez O."/>
            <person name="Roques C."/>
            <person name="Iampietro C."/>
            <person name="Lluch J."/>
            <person name="Castinel A."/>
            <person name="Donnadieu C."/>
            <person name="Desvignes T."/>
            <person name="Floi Bucao C."/>
            <person name="Jouanno E."/>
            <person name="Wen M."/>
            <person name="Mejri S."/>
            <person name="Dirks R."/>
            <person name="Jansen H."/>
            <person name="Henkel C."/>
            <person name="Chen W.J."/>
            <person name="Zahm M."/>
            <person name="Cabau C."/>
            <person name="Klopp C."/>
            <person name="Thompson A.W."/>
            <person name="Robinson-Rechavi M."/>
            <person name="Braasch I."/>
            <person name="Lecointre G."/>
            <person name="Bobe J."/>
            <person name="Postlethwait J.H."/>
            <person name="Berthelot C."/>
            <person name="Roest Crollius H."/>
            <person name="Guiguen Y."/>
        </authorList>
    </citation>
    <scope>NUCLEOTIDE SEQUENCE</scope>
    <source>
        <strain evidence="1">WJC10195</strain>
    </source>
</reference>
<protein>
    <submittedName>
        <fullName evidence="1">Uncharacterized protein</fullName>
    </submittedName>
</protein>
<evidence type="ECO:0000313" key="1">
    <source>
        <dbReference type="EMBL" id="KAJ8382569.1"/>
    </source>
</evidence>
<comment type="caution">
    <text evidence="1">The sequence shown here is derived from an EMBL/GenBank/DDBJ whole genome shotgun (WGS) entry which is preliminary data.</text>
</comment>
<dbReference type="Proteomes" id="UP001152622">
    <property type="component" value="Chromosome 1"/>
</dbReference>
<proteinExistence type="predicted"/>
<keyword evidence="2" id="KW-1185">Reference proteome</keyword>
<organism evidence="1 2">
    <name type="scientific">Synaphobranchus kaupii</name>
    <name type="common">Kaup's arrowtooth eel</name>
    <dbReference type="NCBI Taxonomy" id="118154"/>
    <lineage>
        <taxon>Eukaryota</taxon>
        <taxon>Metazoa</taxon>
        <taxon>Chordata</taxon>
        <taxon>Craniata</taxon>
        <taxon>Vertebrata</taxon>
        <taxon>Euteleostomi</taxon>
        <taxon>Actinopterygii</taxon>
        <taxon>Neopterygii</taxon>
        <taxon>Teleostei</taxon>
        <taxon>Anguilliformes</taxon>
        <taxon>Synaphobranchidae</taxon>
        <taxon>Synaphobranchus</taxon>
    </lineage>
</organism>
<sequence>MFSLSSVANFTSNGICAKCQLNSELARKIAELEARIRTLYQIQESESLIDSLLPEPDASLDASISPPSESSLRDDFITVQKKHSCRLRAAEHHPTRVSNRYSPLSNTPTEKALIIGDSILRNVRLATPATIVQCMPGARATDVE</sequence>
<dbReference type="Gene3D" id="3.40.50.12690">
    <property type="match status" value="1"/>
</dbReference>
<gene>
    <name evidence="1" type="ORF">SKAU_G00033470</name>
</gene>
<accession>A0A9Q1GFL3</accession>